<accession>A0A2U2J6L3</accession>
<dbReference type="PIRSF" id="PIRSF019422">
    <property type="entry name" value="MltA"/>
    <property type="match status" value="1"/>
</dbReference>
<dbReference type="OrthoDB" id="9783686at2"/>
<feature type="domain" description="Lytic transglycosylase MltA" evidence="8">
    <location>
        <begin position="137"/>
        <end position="288"/>
    </location>
</feature>
<evidence type="ECO:0000256" key="1">
    <source>
        <dbReference type="ARBA" id="ARBA00001420"/>
    </source>
</evidence>
<evidence type="ECO:0000256" key="3">
    <source>
        <dbReference type="ARBA" id="ARBA00023239"/>
    </source>
</evidence>
<dbReference type="Proteomes" id="UP000245916">
    <property type="component" value="Unassembled WGS sequence"/>
</dbReference>
<keyword evidence="7" id="KW-0732">Signal</keyword>
<dbReference type="GO" id="GO:0009254">
    <property type="term" value="P:peptidoglycan turnover"/>
    <property type="evidence" value="ECO:0007669"/>
    <property type="project" value="InterPro"/>
</dbReference>
<gene>
    <name evidence="9" type="ORF">DF286_11050</name>
</gene>
<dbReference type="GO" id="GO:0008933">
    <property type="term" value="F:peptidoglycan lytic transglycosylase activity"/>
    <property type="evidence" value="ECO:0007669"/>
    <property type="project" value="TreeGrafter"/>
</dbReference>
<dbReference type="SMART" id="SM00925">
    <property type="entry name" value="MltA"/>
    <property type="match status" value="1"/>
</dbReference>
<dbReference type="PANTHER" id="PTHR30124">
    <property type="entry name" value="MEMBRANE-BOUND LYTIC MUREIN TRANSGLYCOSYLASE A"/>
    <property type="match status" value="1"/>
</dbReference>
<dbReference type="InterPro" id="IPR005300">
    <property type="entry name" value="MltA_B"/>
</dbReference>
<feature type="region of interest" description="Disordered" evidence="6">
    <location>
        <begin position="30"/>
        <end position="49"/>
    </location>
</feature>
<dbReference type="Pfam" id="PF06725">
    <property type="entry name" value="3D"/>
    <property type="match status" value="1"/>
</dbReference>
<dbReference type="GO" id="GO:0071555">
    <property type="term" value="P:cell wall organization"/>
    <property type="evidence" value="ECO:0007669"/>
    <property type="project" value="UniProtKB-KW"/>
</dbReference>
<feature type="chain" id="PRO_5015680528" description="peptidoglycan lytic exotransglycosylase" evidence="7">
    <location>
        <begin position="22"/>
        <end position="394"/>
    </location>
</feature>
<evidence type="ECO:0000256" key="5">
    <source>
        <dbReference type="ARBA" id="ARBA00030918"/>
    </source>
</evidence>
<evidence type="ECO:0000313" key="10">
    <source>
        <dbReference type="Proteomes" id="UP000245916"/>
    </source>
</evidence>
<dbReference type="CDD" id="cd14485">
    <property type="entry name" value="mltA_like_LT_A"/>
    <property type="match status" value="1"/>
</dbReference>
<dbReference type="Gene3D" id="2.40.240.50">
    <property type="entry name" value="Barwin-like endoglucanases"/>
    <property type="match status" value="1"/>
</dbReference>
<dbReference type="PROSITE" id="PS51257">
    <property type="entry name" value="PROKAR_LIPOPROTEIN"/>
    <property type="match status" value="1"/>
</dbReference>
<reference evidence="9 10" key="1">
    <citation type="submission" date="2018-05" db="EMBL/GenBank/DDBJ databases">
        <title>Genome of Sphingosinicella humi QZX222.</title>
        <authorList>
            <person name="Qiao Z."/>
            <person name="Wang G."/>
        </authorList>
    </citation>
    <scope>NUCLEOTIDE SEQUENCE [LARGE SCALE GENOMIC DNA]</scope>
    <source>
        <strain evidence="9 10">QZX222</strain>
    </source>
</reference>
<comment type="caution">
    <text evidence="9">The sequence shown here is derived from an EMBL/GenBank/DDBJ whole genome shotgun (WGS) entry which is preliminary data.</text>
</comment>
<dbReference type="Pfam" id="PF03562">
    <property type="entry name" value="MltA"/>
    <property type="match status" value="1"/>
</dbReference>
<evidence type="ECO:0000256" key="2">
    <source>
        <dbReference type="ARBA" id="ARBA00012587"/>
    </source>
</evidence>
<dbReference type="PANTHER" id="PTHR30124:SF0">
    <property type="entry name" value="MEMBRANE-BOUND LYTIC MUREIN TRANSGLYCOSYLASE A"/>
    <property type="match status" value="1"/>
</dbReference>
<dbReference type="CDD" id="cd14668">
    <property type="entry name" value="mlta_B"/>
    <property type="match status" value="1"/>
</dbReference>
<dbReference type="EC" id="4.2.2.n1" evidence="2"/>
<dbReference type="AlphaFoldDB" id="A0A2U2J6L3"/>
<protein>
    <recommendedName>
        <fullName evidence="2">peptidoglycan lytic exotransglycosylase</fullName>
        <ecNumber evidence="2">4.2.2.n1</ecNumber>
    </recommendedName>
    <alternativeName>
        <fullName evidence="5">Murein hydrolase A</fullName>
    </alternativeName>
</protein>
<evidence type="ECO:0000256" key="6">
    <source>
        <dbReference type="SAM" id="MobiDB-lite"/>
    </source>
</evidence>
<evidence type="ECO:0000256" key="7">
    <source>
        <dbReference type="SAM" id="SignalP"/>
    </source>
</evidence>
<dbReference type="Gene3D" id="2.40.40.10">
    <property type="entry name" value="RlpA-like domain"/>
    <property type="match status" value="1"/>
</dbReference>
<keyword evidence="10" id="KW-1185">Reference proteome</keyword>
<dbReference type="EMBL" id="QFFF01000001">
    <property type="protein sequence ID" value="PWG03978.1"/>
    <property type="molecule type" value="Genomic_DNA"/>
</dbReference>
<dbReference type="InterPro" id="IPR010611">
    <property type="entry name" value="3D_dom"/>
</dbReference>
<keyword evidence="3" id="KW-0456">Lyase</keyword>
<dbReference type="GO" id="GO:0019867">
    <property type="term" value="C:outer membrane"/>
    <property type="evidence" value="ECO:0007669"/>
    <property type="project" value="InterPro"/>
</dbReference>
<dbReference type="SUPFAM" id="SSF50685">
    <property type="entry name" value="Barwin-like endoglucanases"/>
    <property type="match status" value="1"/>
</dbReference>
<feature type="signal peptide" evidence="7">
    <location>
        <begin position="1"/>
        <end position="21"/>
    </location>
</feature>
<keyword evidence="4" id="KW-0961">Cell wall biogenesis/degradation</keyword>
<comment type="catalytic activity">
    <reaction evidence="1">
        <text>Exolytic cleavage of the (1-&gt;4)-beta-glycosidic linkage between N-acetylmuramic acid (MurNAc) and N-acetylglucosamine (GlcNAc) residues in peptidoglycan, from either the reducing or the non-reducing ends of the peptidoglycan chains, with concomitant formation of a 1,6-anhydrobond in the MurNAc residue.</text>
        <dbReference type="EC" id="4.2.2.n1"/>
    </reaction>
</comment>
<dbReference type="InterPro" id="IPR026044">
    <property type="entry name" value="MltA"/>
</dbReference>
<evidence type="ECO:0000256" key="4">
    <source>
        <dbReference type="ARBA" id="ARBA00023316"/>
    </source>
</evidence>
<feature type="compositionally biased region" description="Pro residues" evidence="6">
    <location>
        <begin position="30"/>
        <end position="42"/>
    </location>
</feature>
<dbReference type="GO" id="GO:0009253">
    <property type="term" value="P:peptidoglycan catabolic process"/>
    <property type="evidence" value="ECO:0007669"/>
    <property type="project" value="TreeGrafter"/>
</dbReference>
<dbReference type="GO" id="GO:0004553">
    <property type="term" value="F:hydrolase activity, hydrolyzing O-glycosyl compounds"/>
    <property type="evidence" value="ECO:0007669"/>
    <property type="project" value="InterPro"/>
</dbReference>
<proteinExistence type="predicted"/>
<organism evidence="9 10">
    <name type="scientific">Allosphingosinicella humi</name>
    <dbReference type="NCBI Taxonomy" id="2068657"/>
    <lineage>
        <taxon>Bacteria</taxon>
        <taxon>Pseudomonadati</taxon>
        <taxon>Pseudomonadota</taxon>
        <taxon>Alphaproteobacteria</taxon>
        <taxon>Sphingomonadales</taxon>
        <taxon>Sphingomonadaceae</taxon>
        <taxon>Allosphingosinicella</taxon>
    </lineage>
</organism>
<evidence type="ECO:0000313" key="9">
    <source>
        <dbReference type="EMBL" id="PWG03978.1"/>
    </source>
</evidence>
<dbReference type="InterPro" id="IPR036908">
    <property type="entry name" value="RlpA-like_sf"/>
</dbReference>
<sequence length="394" mass="41713">MDKFRRKARFSALGAALLALASCAPTVIPPSRQPAPPAPPPADTALSAGVSAGPALSGLGITPTSAGNALVAFRISCPSLMKRSDASGLTRPEDWSAACAAAEQWPTAQAEAFFQGYFEAAEVGAGEAFATGYFEPQILGSRERRPGYDVPIYAKPDDLLDANPFTGETGRGRVDGDDYVLYYERAEILDGALAGRGLEIAWAADPIDLFFLHIQGSGRLLLPDGGVMRIGYAGQNGREYVAIGRMMKERGLLGPGQTSMQGIVAWLREHPEEGRAIMRENKSYIFFRELTGPGPIGAMGHPVTPRATVAADPKFVPLGAPVFLAVDKPEASGLWIAQDTGGAIKGANRFDTFWGAGEEAKRIAGGMQANGEAYVLLPKGTVARLNTEYAASQR</sequence>
<name>A0A2U2J6L3_9SPHN</name>
<evidence type="ECO:0000259" key="8">
    <source>
        <dbReference type="SMART" id="SM00925"/>
    </source>
</evidence>